<evidence type="ECO:0000313" key="2">
    <source>
        <dbReference type="Proteomes" id="UP000615446"/>
    </source>
</evidence>
<organism evidence="1 2">
    <name type="scientific">Rhizophagus clarus</name>
    <dbReference type="NCBI Taxonomy" id="94130"/>
    <lineage>
        <taxon>Eukaryota</taxon>
        <taxon>Fungi</taxon>
        <taxon>Fungi incertae sedis</taxon>
        <taxon>Mucoromycota</taxon>
        <taxon>Glomeromycotina</taxon>
        <taxon>Glomeromycetes</taxon>
        <taxon>Glomerales</taxon>
        <taxon>Glomeraceae</taxon>
        <taxon>Rhizophagus</taxon>
    </lineage>
</organism>
<protein>
    <submittedName>
        <fullName evidence="1">Uncharacterized protein</fullName>
    </submittedName>
</protein>
<name>A0A8H3QJV4_9GLOM</name>
<proteinExistence type="predicted"/>
<evidence type="ECO:0000313" key="1">
    <source>
        <dbReference type="EMBL" id="GES79279.1"/>
    </source>
</evidence>
<dbReference type="Proteomes" id="UP000615446">
    <property type="component" value="Unassembled WGS sequence"/>
</dbReference>
<dbReference type="EMBL" id="BLAL01000043">
    <property type="protein sequence ID" value="GES79279.1"/>
    <property type="molecule type" value="Genomic_DNA"/>
</dbReference>
<dbReference type="AlphaFoldDB" id="A0A8H3QJV4"/>
<sequence length="115" mass="13160">MNNSSLLQQNNLSLQQLQQLQYDITDSLNDTTRYKMVALPSHIVHHDNSQFSNVVAPTAIVTESSSIPISTHITHPLIKLTDGFHQKFVYSLNKQENISKHYNEQRIQGERKNMG</sequence>
<accession>A0A8H3QJV4</accession>
<comment type="caution">
    <text evidence="1">The sequence shown here is derived from an EMBL/GenBank/DDBJ whole genome shotgun (WGS) entry which is preliminary data.</text>
</comment>
<reference evidence="1" key="1">
    <citation type="submission" date="2019-10" db="EMBL/GenBank/DDBJ databases">
        <title>Conservation and host-specific expression of non-tandemly repeated heterogenous ribosome RNA gene in arbuscular mycorrhizal fungi.</title>
        <authorList>
            <person name="Maeda T."/>
            <person name="Kobayashi Y."/>
            <person name="Nakagawa T."/>
            <person name="Ezawa T."/>
            <person name="Yamaguchi K."/>
            <person name="Bino T."/>
            <person name="Nishimoto Y."/>
            <person name="Shigenobu S."/>
            <person name="Kawaguchi M."/>
        </authorList>
    </citation>
    <scope>NUCLEOTIDE SEQUENCE</scope>
    <source>
        <strain evidence="1">HR1</strain>
    </source>
</reference>
<gene>
    <name evidence="1" type="ORF">RCL2_000658700</name>
</gene>